<evidence type="ECO:0000313" key="2">
    <source>
        <dbReference type="EMBL" id="CAG8566835.1"/>
    </source>
</evidence>
<evidence type="ECO:0000256" key="1">
    <source>
        <dbReference type="SAM" id="Phobius"/>
    </source>
</evidence>
<feature type="transmembrane region" description="Helical" evidence="1">
    <location>
        <begin position="149"/>
        <end position="169"/>
    </location>
</feature>
<evidence type="ECO:0000313" key="3">
    <source>
        <dbReference type="Proteomes" id="UP000789739"/>
    </source>
</evidence>
<protein>
    <submittedName>
        <fullName evidence="2">3391_t:CDS:1</fullName>
    </submittedName>
</protein>
<keyword evidence="1" id="KW-1133">Transmembrane helix</keyword>
<dbReference type="PANTHER" id="PTHR35465">
    <property type="entry name" value="CAVEOLIN-1 PROTEIN"/>
    <property type="match status" value="1"/>
</dbReference>
<dbReference type="Proteomes" id="UP000789739">
    <property type="component" value="Unassembled WGS sequence"/>
</dbReference>
<accession>A0A9N9FZF1</accession>
<keyword evidence="1" id="KW-0472">Membrane</keyword>
<dbReference type="OrthoDB" id="3360032at2759"/>
<comment type="caution">
    <text evidence="2">The sequence shown here is derived from an EMBL/GenBank/DDBJ whole genome shotgun (WGS) entry which is preliminary data.</text>
</comment>
<keyword evidence="3" id="KW-1185">Reference proteome</keyword>
<reference evidence="2" key="1">
    <citation type="submission" date="2021-06" db="EMBL/GenBank/DDBJ databases">
        <authorList>
            <person name="Kallberg Y."/>
            <person name="Tangrot J."/>
            <person name="Rosling A."/>
        </authorList>
    </citation>
    <scope>NUCLEOTIDE SEQUENCE</scope>
    <source>
        <strain evidence="2">BR232B</strain>
    </source>
</reference>
<proteinExistence type="predicted"/>
<gene>
    <name evidence="2" type="ORF">PBRASI_LOCUS5889</name>
</gene>
<name>A0A9N9FZF1_9GLOM</name>
<dbReference type="PANTHER" id="PTHR35465:SF1">
    <property type="entry name" value="PHOSPHATIDYLINOSITOL-GLYCAN BIOSYNTHESIS CLASS X PROTEIN"/>
    <property type="match status" value="1"/>
</dbReference>
<sequence length="186" mass="21027">MGQKARSSGKKTLRPPYAIQRYEIIVPFPDAAISSFSQSEDKERWYILDELEQGHTYEARVSYAASSPTEFVMEILGMEETATILKERGVLEELADHKDAKVNTTRRVLRVRAIYAGVSIVPGRESQAIKYNIVLETLTYGIPYVAIKLVIVLIAIIGVSLFLIVPSVWKTLQTIRELEEVNQKLE</sequence>
<keyword evidence="1" id="KW-0812">Transmembrane</keyword>
<dbReference type="EMBL" id="CAJVPI010000729">
    <property type="protein sequence ID" value="CAG8566835.1"/>
    <property type="molecule type" value="Genomic_DNA"/>
</dbReference>
<organism evidence="2 3">
    <name type="scientific">Paraglomus brasilianum</name>
    <dbReference type="NCBI Taxonomy" id="144538"/>
    <lineage>
        <taxon>Eukaryota</taxon>
        <taxon>Fungi</taxon>
        <taxon>Fungi incertae sedis</taxon>
        <taxon>Mucoromycota</taxon>
        <taxon>Glomeromycotina</taxon>
        <taxon>Glomeromycetes</taxon>
        <taxon>Paraglomerales</taxon>
        <taxon>Paraglomeraceae</taxon>
        <taxon>Paraglomus</taxon>
    </lineage>
</organism>
<dbReference type="AlphaFoldDB" id="A0A9N9FZF1"/>